<gene>
    <name evidence="2" type="ORF">Y1Q_0020080</name>
</gene>
<dbReference type="Proteomes" id="UP000050525">
    <property type="component" value="Unassembled WGS sequence"/>
</dbReference>
<organism evidence="2 3">
    <name type="scientific">Alligator mississippiensis</name>
    <name type="common">American alligator</name>
    <dbReference type="NCBI Taxonomy" id="8496"/>
    <lineage>
        <taxon>Eukaryota</taxon>
        <taxon>Metazoa</taxon>
        <taxon>Chordata</taxon>
        <taxon>Craniata</taxon>
        <taxon>Vertebrata</taxon>
        <taxon>Euteleostomi</taxon>
        <taxon>Archelosauria</taxon>
        <taxon>Archosauria</taxon>
        <taxon>Crocodylia</taxon>
        <taxon>Alligatoridae</taxon>
        <taxon>Alligatorinae</taxon>
        <taxon>Alligator</taxon>
    </lineage>
</organism>
<feature type="compositionally biased region" description="Basic and acidic residues" evidence="1">
    <location>
        <begin position="13"/>
        <end position="27"/>
    </location>
</feature>
<sequence>MTPSFGMLLGPAAEHREEPPATSRDEAAKMLPSSANALRMSCHCWTYDCTMLLDQLVTVVEEWLMDSWAW</sequence>
<protein>
    <submittedName>
        <fullName evidence="2">Uncharacterized protein</fullName>
    </submittedName>
</protein>
<dbReference type="AlphaFoldDB" id="A0A151LYX5"/>
<dbReference type="EMBL" id="AKHW03007000">
    <property type="protein sequence ID" value="KYO17477.1"/>
    <property type="molecule type" value="Genomic_DNA"/>
</dbReference>
<accession>A0A151LYX5</accession>
<evidence type="ECO:0000256" key="1">
    <source>
        <dbReference type="SAM" id="MobiDB-lite"/>
    </source>
</evidence>
<reference evidence="2 3" key="1">
    <citation type="journal article" date="2012" name="Genome Biol.">
        <title>Sequencing three crocodilian genomes to illuminate the evolution of archosaurs and amniotes.</title>
        <authorList>
            <person name="St John J.A."/>
            <person name="Braun E.L."/>
            <person name="Isberg S.R."/>
            <person name="Miles L.G."/>
            <person name="Chong A.Y."/>
            <person name="Gongora J."/>
            <person name="Dalzell P."/>
            <person name="Moran C."/>
            <person name="Bed'hom B."/>
            <person name="Abzhanov A."/>
            <person name="Burgess S.C."/>
            <person name="Cooksey A.M."/>
            <person name="Castoe T.A."/>
            <person name="Crawford N.G."/>
            <person name="Densmore L.D."/>
            <person name="Drew J.C."/>
            <person name="Edwards S.V."/>
            <person name="Faircloth B.C."/>
            <person name="Fujita M.K."/>
            <person name="Greenwold M.J."/>
            <person name="Hoffmann F.G."/>
            <person name="Howard J.M."/>
            <person name="Iguchi T."/>
            <person name="Janes D.E."/>
            <person name="Khan S.Y."/>
            <person name="Kohno S."/>
            <person name="de Koning A.J."/>
            <person name="Lance S.L."/>
            <person name="McCarthy F.M."/>
            <person name="McCormack J.E."/>
            <person name="Merchant M.E."/>
            <person name="Peterson D.G."/>
            <person name="Pollock D.D."/>
            <person name="Pourmand N."/>
            <person name="Raney B.J."/>
            <person name="Roessler K.A."/>
            <person name="Sanford J.R."/>
            <person name="Sawyer R.H."/>
            <person name="Schmidt C.J."/>
            <person name="Triplett E.W."/>
            <person name="Tuberville T.D."/>
            <person name="Venegas-Anaya M."/>
            <person name="Howard J.T."/>
            <person name="Jarvis E.D."/>
            <person name="Guillette L.J.Jr."/>
            <person name="Glenn T.C."/>
            <person name="Green R.E."/>
            <person name="Ray D.A."/>
        </authorList>
    </citation>
    <scope>NUCLEOTIDE SEQUENCE [LARGE SCALE GENOMIC DNA]</scope>
    <source>
        <strain evidence="2">KSC_2009_1</strain>
    </source>
</reference>
<proteinExistence type="predicted"/>
<evidence type="ECO:0000313" key="3">
    <source>
        <dbReference type="Proteomes" id="UP000050525"/>
    </source>
</evidence>
<feature type="region of interest" description="Disordered" evidence="1">
    <location>
        <begin position="1"/>
        <end position="27"/>
    </location>
</feature>
<comment type="caution">
    <text evidence="2">The sequence shown here is derived from an EMBL/GenBank/DDBJ whole genome shotgun (WGS) entry which is preliminary data.</text>
</comment>
<evidence type="ECO:0000313" key="2">
    <source>
        <dbReference type="EMBL" id="KYO17477.1"/>
    </source>
</evidence>
<name>A0A151LYX5_ALLMI</name>
<keyword evidence="3" id="KW-1185">Reference proteome</keyword>